<dbReference type="PANTHER" id="PTHR30404:SF0">
    <property type="entry name" value="N-ACETYLMURAMOYL-L-ALANINE AMIDASE AMIC"/>
    <property type="match status" value="1"/>
</dbReference>
<dbReference type="PANTHER" id="PTHR30404">
    <property type="entry name" value="N-ACETYLMURAMOYL-L-ALANINE AMIDASE"/>
    <property type="match status" value="1"/>
</dbReference>
<name>A0A5B0DUS2_9HYPH</name>
<dbReference type="Pfam" id="PF11741">
    <property type="entry name" value="AMIN"/>
    <property type="match status" value="1"/>
</dbReference>
<dbReference type="OrthoDB" id="9806267at2"/>
<organism evidence="6 7">
    <name type="scientific">Aureimonas fodinaquatilis</name>
    <dbReference type="NCBI Taxonomy" id="2565783"/>
    <lineage>
        <taxon>Bacteria</taxon>
        <taxon>Pseudomonadati</taxon>
        <taxon>Pseudomonadota</taxon>
        <taxon>Alphaproteobacteria</taxon>
        <taxon>Hyphomicrobiales</taxon>
        <taxon>Aurantimonadaceae</taxon>
        <taxon>Aureimonas</taxon>
    </lineage>
</organism>
<dbReference type="SUPFAM" id="SSF53187">
    <property type="entry name" value="Zn-dependent exopeptidases"/>
    <property type="match status" value="1"/>
</dbReference>
<evidence type="ECO:0000259" key="5">
    <source>
        <dbReference type="SMART" id="SM00646"/>
    </source>
</evidence>
<protein>
    <recommendedName>
        <fullName evidence="2">N-acetylmuramoyl-L-alanine amidase</fullName>
        <ecNumber evidence="2">3.5.1.28</ecNumber>
    </recommendedName>
</protein>
<dbReference type="InterPro" id="IPR050695">
    <property type="entry name" value="N-acetylmuramoyl_amidase_3"/>
</dbReference>
<dbReference type="SMART" id="SM00646">
    <property type="entry name" value="Ami_3"/>
    <property type="match status" value="1"/>
</dbReference>
<dbReference type="Proteomes" id="UP000324738">
    <property type="component" value="Unassembled WGS sequence"/>
</dbReference>
<feature type="signal peptide" evidence="4">
    <location>
        <begin position="1"/>
        <end position="24"/>
    </location>
</feature>
<sequence length="396" mass="42816">MPLLLFRFMPLLLFLFCVAPQAQAATSVITDVSLSVTSDGTSLEMLASSRPEAQIRLLQSPPRIVLDLHDTVLATTWPIAENVGVIGSVREGLAQANFYRIVMALRQPAIPLLEIGQETSGVTAIRVKLRPVAEDEFAQAVGARVSAGQSGSDAAFASNGDKPLVVIDPGHGGIDNGATGIGGTLEKQVNLAFALTLRQEILQNHPDVRVLLTRETDEFVGLARRTSIGRENRADLMISIHADSIDYPQVRGATVYTLSEKASDSMSQTLALGENAADRFAGPEWEQDTPEIHDILVDLVRRETEVFSDSFADYLVKHIKEGGLHMINNPRRSAGFRVLRAPDVPSVLLELGYLSNVEDEAQVSSPQWQKKAAMLTANAISDYLQSRASAGALPAQ</sequence>
<reference evidence="6 7" key="1">
    <citation type="submission" date="2019-08" db="EMBL/GenBank/DDBJ databases">
        <title>Aureimonas fodiniaquatilis sp. nov., isolated from a coal mine wastewater.</title>
        <authorList>
            <person name="Kim W."/>
        </authorList>
    </citation>
    <scope>NUCLEOTIDE SEQUENCE [LARGE SCALE GENOMIC DNA]</scope>
    <source>
        <strain evidence="6 7">CAU 1482</strain>
    </source>
</reference>
<keyword evidence="4" id="KW-0732">Signal</keyword>
<dbReference type="AlphaFoldDB" id="A0A5B0DUS2"/>
<dbReference type="InterPro" id="IPR002508">
    <property type="entry name" value="MurNAc-LAA_cat"/>
</dbReference>
<dbReference type="RefSeq" id="WP_149299641.1">
    <property type="nucleotide sequence ID" value="NZ_VTWH01000002.1"/>
</dbReference>
<dbReference type="GO" id="GO:0030288">
    <property type="term" value="C:outer membrane-bounded periplasmic space"/>
    <property type="evidence" value="ECO:0007669"/>
    <property type="project" value="TreeGrafter"/>
</dbReference>
<comment type="catalytic activity">
    <reaction evidence="1">
        <text>Hydrolyzes the link between N-acetylmuramoyl residues and L-amino acid residues in certain cell-wall glycopeptides.</text>
        <dbReference type="EC" id="3.5.1.28"/>
    </reaction>
</comment>
<dbReference type="EMBL" id="VTWH01000002">
    <property type="protein sequence ID" value="KAA0970557.1"/>
    <property type="molecule type" value="Genomic_DNA"/>
</dbReference>
<evidence type="ECO:0000256" key="3">
    <source>
        <dbReference type="ARBA" id="ARBA00022801"/>
    </source>
</evidence>
<evidence type="ECO:0000256" key="4">
    <source>
        <dbReference type="SAM" id="SignalP"/>
    </source>
</evidence>
<proteinExistence type="predicted"/>
<evidence type="ECO:0000256" key="1">
    <source>
        <dbReference type="ARBA" id="ARBA00001561"/>
    </source>
</evidence>
<accession>A0A5B0DUS2</accession>
<dbReference type="EC" id="3.5.1.28" evidence="2"/>
<feature type="chain" id="PRO_5022706222" description="N-acetylmuramoyl-L-alanine amidase" evidence="4">
    <location>
        <begin position="25"/>
        <end position="396"/>
    </location>
</feature>
<feature type="domain" description="MurNAc-LAA" evidence="5">
    <location>
        <begin position="226"/>
        <end position="381"/>
    </location>
</feature>
<dbReference type="CDD" id="cd02696">
    <property type="entry name" value="MurNAc-LAA"/>
    <property type="match status" value="1"/>
</dbReference>
<dbReference type="GO" id="GO:0008745">
    <property type="term" value="F:N-acetylmuramoyl-L-alanine amidase activity"/>
    <property type="evidence" value="ECO:0007669"/>
    <property type="project" value="UniProtKB-EC"/>
</dbReference>
<dbReference type="GO" id="GO:0009253">
    <property type="term" value="P:peptidoglycan catabolic process"/>
    <property type="evidence" value="ECO:0007669"/>
    <property type="project" value="InterPro"/>
</dbReference>
<dbReference type="Gene3D" id="2.60.40.3500">
    <property type="match status" value="1"/>
</dbReference>
<dbReference type="InterPro" id="IPR021731">
    <property type="entry name" value="AMIN_dom"/>
</dbReference>
<keyword evidence="7" id="KW-1185">Reference proteome</keyword>
<evidence type="ECO:0000313" key="7">
    <source>
        <dbReference type="Proteomes" id="UP000324738"/>
    </source>
</evidence>
<comment type="caution">
    <text evidence="6">The sequence shown here is derived from an EMBL/GenBank/DDBJ whole genome shotgun (WGS) entry which is preliminary data.</text>
</comment>
<keyword evidence="3" id="KW-0378">Hydrolase</keyword>
<evidence type="ECO:0000256" key="2">
    <source>
        <dbReference type="ARBA" id="ARBA00011901"/>
    </source>
</evidence>
<evidence type="ECO:0000313" key="6">
    <source>
        <dbReference type="EMBL" id="KAA0970557.1"/>
    </source>
</evidence>
<dbReference type="Gene3D" id="3.40.630.40">
    <property type="entry name" value="Zn-dependent exopeptidases"/>
    <property type="match status" value="1"/>
</dbReference>
<dbReference type="Pfam" id="PF01520">
    <property type="entry name" value="Amidase_3"/>
    <property type="match status" value="1"/>
</dbReference>
<gene>
    <name evidence="6" type="ORF">FPY71_08630</name>
</gene>